<sequence>MGAWIRNNFINISDETRKGVLVGGFSYKDIDDKFISEICSNDKIQVIQISKALPKEAFIKIDSILEKKPELDFRIFSITSLNRCDISFLENMPHLRRLRIDCHLRDWENGLD</sequence>
<organism evidence="1 2">
    <name type="scientific">[Ruminococcus] torques</name>
    <dbReference type="NCBI Taxonomy" id="33039"/>
    <lineage>
        <taxon>Bacteria</taxon>
        <taxon>Bacillati</taxon>
        <taxon>Bacillota</taxon>
        <taxon>Clostridia</taxon>
        <taxon>Lachnospirales</taxon>
        <taxon>Lachnospiraceae</taxon>
        <taxon>Mediterraneibacter</taxon>
    </lineage>
</organism>
<accession>A0A564SGA4</accession>
<dbReference type="AlphaFoldDB" id="A0A564SGA4"/>
<evidence type="ECO:0000313" key="2">
    <source>
        <dbReference type="Proteomes" id="UP000363661"/>
    </source>
</evidence>
<protein>
    <recommendedName>
        <fullName evidence="3">Leucine Rich repeats (2 copies)</fullName>
    </recommendedName>
</protein>
<gene>
    <name evidence="1" type="ORF">RTSSTS7063_00275</name>
</gene>
<keyword evidence="2" id="KW-1185">Reference proteome</keyword>
<proteinExistence type="predicted"/>
<evidence type="ECO:0008006" key="3">
    <source>
        <dbReference type="Google" id="ProtNLM"/>
    </source>
</evidence>
<reference evidence="1 2" key="1">
    <citation type="submission" date="2019-07" db="EMBL/GenBank/DDBJ databases">
        <authorList>
            <person name="Hibberd C M."/>
            <person name="Gehrig L. J."/>
            <person name="Chang H.-W."/>
            <person name="Venkatesh S."/>
        </authorList>
    </citation>
    <scope>NUCLEOTIDE SEQUENCE [LARGE SCALE GENOMIC DNA]</scope>
    <source>
        <strain evidence="1">Ruminococcus_torques_SSTS_Bg7063</strain>
    </source>
</reference>
<evidence type="ECO:0000313" key="1">
    <source>
        <dbReference type="EMBL" id="VUW93982.1"/>
    </source>
</evidence>
<dbReference type="Proteomes" id="UP000363661">
    <property type="component" value="Unassembled WGS sequence"/>
</dbReference>
<dbReference type="EMBL" id="CABHNA010000020">
    <property type="protein sequence ID" value="VUW93982.1"/>
    <property type="molecule type" value="Genomic_DNA"/>
</dbReference>
<name>A0A564SGA4_9FIRM</name>
<dbReference type="RefSeq" id="WP_144366285.1">
    <property type="nucleotide sequence ID" value="NZ_CABHNA010000020.1"/>
</dbReference>